<evidence type="ECO:0000256" key="1">
    <source>
        <dbReference type="ARBA" id="ARBA00004651"/>
    </source>
</evidence>
<keyword evidence="5 6" id="KW-0472">Membrane</keyword>
<evidence type="ECO:0000256" key="5">
    <source>
        <dbReference type="ARBA" id="ARBA00023136"/>
    </source>
</evidence>
<evidence type="ECO:0000259" key="7">
    <source>
        <dbReference type="PROSITE" id="PS50262"/>
    </source>
</evidence>
<keyword evidence="2" id="KW-1003">Cell membrane</keyword>
<dbReference type="OrthoDB" id="5981278at2759"/>
<feature type="transmembrane region" description="Helical" evidence="6">
    <location>
        <begin position="188"/>
        <end position="211"/>
    </location>
</feature>
<evidence type="ECO:0000256" key="6">
    <source>
        <dbReference type="SAM" id="Phobius"/>
    </source>
</evidence>
<keyword evidence="9" id="KW-1185">Reference proteome</keyword>
<keyword evidence="3 6" id="KW-0812">Transmembrane</keyword>
<feature type="transmembrane region" description="Helical" evidence="6">
    <location>
        <begin position="120"/>
        <end position="145"/>
    </location>
</feature>
<dbReference type="InterPro" id="IPR000276">
    <property type="entry name" value="GPCR_Rhodpsn"/>
</dbReference>
<dbReference type="GO" id="GO:0005886">
    <property type="term" value="C:plasma membrane"/>
    <property type="evidence" value="ECO:0007669"/>
    <property type="project" value="UniProtKB-SubCell"/>
</dbReference>
<organism evidence="8 9">
    <name type="scientific">Desmophyllum pertusum</name>
    <dbReference type="NCBI Taxonomy" id="174260"/>
    <lineage>
        <taxon>Eukaryota</taxon>
        <taxon>Metazoa</taxon>
        <taxon>Cnidaria</taxon>
        <taxon>Anthozoa</taxon>
        <taxon>Hexacorallia</taxon>
        <taxon>Scleractinia</taxon>
        <taxon>Caryophylliina</taxon>
        <taxon>Caryophylliidae</taxon>
        <taxon>Desmophyllum</taxon>
    </lineage>
</organism>
<protein>
    <recommendedName>
        <fullName evidence="7">G-protein coupled receptors family 1 profile domain-containing protein</fullName>
    </recommendedName>
</protein>
<dbReference type="SUPFAM" id="SSF81321">
    <property type="entry name" value="Family A G protein-coupled receptor-like"/>
    <property type="match status" value="1"/>
</dbReference>
<feature type="domain" description="G-protein coupled receptors family 1 profile" evidence="7">
    <location>
        <begin position="66"/>
        <end position="303"/>
    </location>
</feature>
<dbReference type="GO" id="GO:0004930">
    <property type="term" value="F:G protein-coupled receptor activity"/>
    <property type="evidence" value="ECO:0007669"/>
    <property type="project" value="InterPro"/>
</dbReference>
<dbReference type="EMBL" id="MU825418">
    <property type="protein sequence ID" value="KAJ7390264.1"/>
    <property type="molecule type" value="Genomic_DNA"/>
</dbReference>
<comment type="subcellular location">
    <subcellularLocation>
        <location evidence="1">Cell membrane</location>
        <topology evidence="1">Multi-pass membrane protein</topology>
    </subcellularLocation>
</comment>
<dbReference type="AlphaFoldDB" id="A0A9X0A270"/>
<evidence type="ECO:0000256" key="3">
    <source>
        <dbReference type="ARBA" id="ARBA00022692"/>
    </source>
</evidence>
<keyword evidence="4 6" id="KW-1133">Transmembrane helix</keyword>
<dbReference type="PRINTS" id="PR00237">
    <property type="entry name" value="GPCRRHODOPSN"/>
</dbReference>
<evidence type="ECO:0000256" key="4">
    <source>
        <dbReference type="ARBA" id="ARBA00022989"/>
    </source>
</evidence>
<dbReference type="Proteomes" id="UP001163046">
    <property type="component" value="Unassembled WGS sequence"/>
</dbReference>
<dbReference type="CDD" id="cd00637">
    <property type="entry name" value="7tm_classA_rhodopsin-like"/>
    <property type="match status" value="1"/>
</dbReference>
<dbReference type="Gene3D" id="1.20.1070.10">
    <property type="entry name" value="Rhodopsin 7-helix transmembrane proteins"/>
    <property type="match status" value="1"/>
</dbReference>
<feature type="transmembrane region" description="Helical" evidence="6">
    <location>
        <begin position="86"/>
        <end position="108"/>
    </location>
</feature>
<sequence>MEDLDQKNRKHGKFKDLVAFAMNNTSNSASHQPLHVCDFYVKGKTDVVDIFTACINLALSVSAILGNTLVLIAIRRTTALWLPTKILLCSLAFADLGVGLIAQPFFALKILLEGRLPRCVVGVVFDFVSGHLSIASFMTMMAISIDKCMAAQLKMRYRIVVTEKRSIVVVSSIWMFAIPWAVSFFVRVQVYCIFVLTVIPVCFSISFIAFTKIRFVLRRQRTRLQYSANAKPTVESPVNIARYRNSVRSMLYLYCAQVIAYLPAWLVMLIRVATVGRAAAIQKATQLTLTFIFLNSSVNPAVYLWRIKELRAAASEVIPCSLKPARVDNRAPTPSASEEPMEHSRTKTFIECIGPA</sequence>
<feature type="transmembrane region" description="Helical" evidence="6">
    <location>
        <begin position="284"/>
        <end position="305"/>
    </location>
</feature>
<feature type="transmembrane region" description="Helical" evidence="6">
    <location>
        <begin position="166"/>
        <end position="182"/>
    </location>
</feature>
<reference evidence="8" key="1">
    <citation type="submission" date="2023-01" db="EMBL/GenBank/DDBJ databases">
        <title>Genome assembly of the deep-sea coral Lophelia pertusa.</title>
        <authorList>
            <person name="Herrera S."/>
            <person name="Cordes E."/>
        </authorList>
    </citation>
    <scope>NUCLEOTIDE SEQUENCE</scope>
    <source>
        <strain evidence="8">USNM1676648</strain>
        <tissue evidence="8">Polyp</tissue>
    </source>
</reference>
<dbReference type="InterPro" id="IPR017452">
    <property type="entry name" value="GPCR_Rhodpsn_7TM"/>
</dbReference>
<accession>A0A9X0A270</accession>
<dbReference type="PANTHER" id="PTHR22750">
    <property type="entry name" value="G-PROTEIN COUPLED RECEPTOR"/>
    <property type="match status" value="1"/>
</dbReference>
<evidence type="ECO:0000313" key="9">
    <source>
        <dbReference type="Proteomes" id="UP001163046"/>
    </source>
</evidence>
<gene>
    <name evidence="8" type="ORF">OS493_026133</name>
</gene>
<evidence type="ECO:0000313" key="8">
    <source>
        <dbReference type="EMBL" id="KAJ7390264.1"/>
    </source>
</evidence>
<evidence type="ECO:0000256" key="2">
    <source>
        <dbReference type="ARBA" id="ARBA00022475"/>
    </source>
</evidence>
<feature type="transmembrane region" description="Helical" evidence="6">
    <location>
        <begin position="251"/>
        <end position="272"/>
    </location>
</feature>
<proteinExistence type="predicted"/>
<dbReference type="Pfam" id="PF00001">
    <property type="entry name" value="7tm_1"/>
    <property type="match status" value="1"/>
</dbReference>
<feature type="transmembrane region" description="Helical" evidence="6">
    <location>
        <begin position="50"/>
        <end position="74"/>
    </location>
</feature>
<dbReference type="PROSITE" id="PS50262">
    <property type="entry name" value="G_PROTEIN_RECEP_F1_2"/>
    <property type="match status" value="1"/>
</dbReference>
<name>A0A9X0A270_9CNID</name>
<comment type="caution">
    <text evidence="8">The sequence shown here is derived from an EMBL/GenBank/DDBJ whole genome shotgun (WGS) entry which is preliminary data.</text>
</comment>